<dbReference type="InterPro" id="IPR009027">
    <property type="entry name" value="Ribosomal_bL9/RNase_H1_N"/>
</dbReference>
<feature type="compositionally biased region" description="Acidic residues" evidence="1">
    <location>
        <begin position="121"/>
        <end position="130"/>
    </location>
</feature>
<comment type="caution">
    <text evidence="3">The sequence shown here is derived from an EMBL/GenBank/DDBJ whole genome shotgun (WGS) entry which is preliminary data.</text>
</comment>
<feature type="domain" description="Ribonuclease H1 N-terminal" evidence="2">
    <location>
        <begin position="64"/>
        <end position="105"/>
    </location>
</feature>
<dbReference type="Proteomes" id="UP001172155">
    <property type="component" value="Unassembled WGS sequence"/>
</dbReference>
<evidence type="ECO:0000256" key="1">
    <source>
        <dbReference type="SAM" id="MobiDB-lite"/>
    </source>
</evidence>
<gene>
    <name evidence="3" type="ORF">B0T18DRAFT_395118</name>
</gene>
<dbReference type="EMBL" id="JAUKUD010000007">
    <property type="protein sequence ID" value="KAK0738901.1"/>
    <property type="molecule type" value="Genomic_DNA"/>
</dbReference>
<proteinExistence type="predicted"/>
<dbReference type="Gene3D" id="3.40.970.10">
    <property type="entry name" value="Ribonuclease H1, N-terminal domain"/>
    <property type="match status" value="1"/>
</dbReference>
<protein>
    <recommendedName>
        <fullName evidence="2">Ribonuclease H1 N-terminal domain-containing protein</fullName>
    </recommendedName>
</protein>
<evidence type="ECO:0000313" key="3">
    <source>
        <dbReference type="EMBL" id="KAK0738901.1"/>
    </source>
</evidence>
<name>A0AA40BR71_9PEZI</name>
<feature type="region of interest" description="Disordered" evidence="1">
    <location>
        <begin position="108"/>
        <end position="143"/>
    </location>
</feature>
<dbReference type="AlphaFoldDB" id="A0AA40BR71"/>
<dbReference type="Pfam" id="PF01693">
    <property type="entry name" value="Cauli_VI"/>
    <property type="match status" value="1"/>
</dbReference>
<dbReference type="SUPFAM" id="SSF55658">
    <property type="entry name" value="L9 N-domain-like"/>
    <property type="match status" value="1"/>
</dbReference>
<keyword evidence="4" id="KW-1185">Reference proteome</keyword>
<evidence type="ECO:0000313" key="4">
    <source>
        <dbReference type="Proteomes" id="UP001172155"/>
    </source>
</evidence>
<organism evidence="3 4">
    <name type="scientific">Schizothecium vesticola</name>
    <dbReference type="NCBI Taxonomy" id="314040"/>
    <lineage>
        <taxon>Eukaryota</taxon>
        <taxon>Fungi</taxon>
        <taxon>Dikarya</taxon>
        <taxon>Ascomycota</taxon>
        <taxon>Pezizomycotina</taxon>
        <taxon>Sordariomycetes</taxon>
        <taxon>Sordariomycetidae</taxon>
        <taxon>Sordariales</taxon>
        <taxon>Schizotheciaceae</taxon>
        <taxon>Schizothecium</taxon>
    </lineage>
</organism>
<sequence length="143" mass="16120">MMHKSNVQAERAAGDYDRVDEWLDNKRGTNRRVASTGVPEGRQHLGESVNVDSRGILWEAFVRWYVVTVGLQPGIYTSWLEVSPLVNGFSRNSHQSFGSMAEAKEAYQQFQAARKQREESPEGSDMDVSVDEIKEEGQDPGEE</sequence>
<dbReference type="InterPro" id="IPR037056">
    <property type="entry name" value="RNase_H1_N_sf"/>
</dbReference>
<evidence type="ECO:0000259" key="2">
    <source>
        <dbReference type="Pfam" id="PF01693"/>
    </source>
</evidence>
<dbReference type="InterPro" id="IPR011320">
    <property type="entry name" value="RNase_H1_N"/>
</dbReference>
<accession>A0AA40BR71</accession>
<reference evidence="3" key="1">
    <citation type="submission" date="2023-06" db="EMBL/GenBank/DDBJ databases">
        <title>Genome-scale phylogeny and comparative genomics of the fungal order Sordariales.</title>
        <authorList>
            <consortium name="Lawrence Berkeley National Laboratory"/>
            <person name="Hensen N."/>
            <person name="Bonometti L."/>
            <person name="Westerberg I."/>
            <person name="Brannstrom I.O."/>
            <person name="Guillou S."/>
            <person name="Cros-Aarteil S."/>
            <person name="Calhoun S."/>
            <person name="Haridas S."/>
            <person name="Kuo A."/>
            <person name="Mondo S."/>
            <person name="Pangilinan J."/>
            <person name="Riley R."/>
            <person name="LaButti K."/>
            <person name="Andreopoulos B."/>
            <person name="Lipzen A."/>
            <person name="Chen C."/>
            <person name="Yanf M."/>
            <person name="Daum C."/>
            <person name="Ng V."/>
            <person name="Clum A."/>
            <person name="Steindorff A."/>
            <person name="Ohm R."/>
            <person name="Martin F."/>
            <person name="Silar P."/>
            <person name="Natvig D."/>
            <person name="Lalanne C."/>
            <person name="Gautier V."/>
            <person name="Ament-velasquez S.L."/>
            <person name="Kruys A."/>
            <person name="Hutchinson M.I."/>
            <person name="Powell A.J."/>
            <person name="Barry K."/>
            <person name="Miller A.N."/>
            <person name="Grigoriev I.V."/>
            <person name="Debuchy R."/>
            <person name="Gladieux P."/>
            <person name="Thoren M.H."/>
            <person name="Johannesson H."/>
        </authorList>
    </citation>
    <scope>NUCLEOTIDE SEQUENCE</scope>
    <source>
        <strain evidence="3">SMH3187-1</strain>
    </source>
</reference>